<dbReference type="Pfam" id="PF09648">
    <property type="entry name" value="YycI"/>
    <property type="match status" value="1"/>
</dbReference>
<evidence type="ECO:0000259" key="2">
    <source>
        <dbReference type="Pfam" id="PF09648"/>
    </source>
</evidence>
<evidence type="ECO:0000256" key="1">
    <source>
        <dbReference type="SAM" id="Phobius"/>
    </source>
</evidence>
<keyword evidence="1" id="KW-1133">Transmembrane helix</keyword>
<protein>
    <submittedName>
        <fullName evidence="3">Two-component system regulatory protein YycI</fullName>
    </submittedName>
</protein>
<name>A0ABW5RQZ6_9BACI</name>
<reference evidence="4" key="1">
    <citation type="journal article" date="2019" name="Int. J. Syst. Evol. Microbiol.">
        <title>The Global Catalogue of Microorganisms (GCM) 10K type strain sequencing project: providing services to taxonomists for standard genome sequencing and annotation.</title>
        <authorList>
            <consortium name="The Broad Institute Genomics Platform"/>
            <consortium name="The Broad Institute Genome Sequencing Center for Infectious Disease"/>
            <person name="Wu L."/>
            <person name="Ma J."/>
        </authorList>
    </citation>
    <scope>NUCLEOTIDE SEQUENCE [LARGE SCALE GENOMIC DNA]</scope>
    <source>
        <strain evidence="4">KCTC 3913</strain>
    </source>
</reference>
<dbReference type="Proteomes" id="UP001597506">
    <property type="component" value="Unassembled WGS sequence"/>
</dbReference>
<dbReference type="EMBL" id="JBHUMF010000020">
    <property type="protein sequence ID" value="MFD2680882.1"/>
    <property type="molecule type" value="Genomic_DNA"/>
</dbReference>
<dbReference type="InterPro" id="IPR018604">
    <property type="entry name" value="YycI-like"/>
</dbReference>
<dbReference type="Gene3D" id="2.40.128.690">
    <property type="entry name" value="YycH protein, domain 3-like"/>
    <property type="match status" value="1"/>
</dbReference>
<organism evidence="3 4">
    <name type="scientific">Bacillus seohaeanensis</name>
    <dbReference type="NCBI Taxonomy" id="284580"/>
    <lineage>
        <taxon>Bacteria</taxon>
        <taxon>Bacillati</taxon>
        <taxon>Bacillota</taxon>
        <taxon>Bacilli</taxon>
        <taxon>Bacillales</taxon>
        <taxon>Bacillaceae</taxon>
        <taxon>Bacillus</taxon>
    </lineage>
</organism>
<gene>
    <name evidence="3" type="ORF">ACFSUL_09015</name>
</gene>
<dbReference type="RefSeq" id="WP_377934662.1">
    <property type="nucleotide sequence ID" value="NZ_JBHUMF010000020.1"/>
</dbReference>
<proteinExistence type="predicted"/>
<comment type="caution">
    <text evidence="3">The sequence shown here is derived from an EMBL/GenBank/DDBJ whole genome shotgun (WGS) entry which is preliminary data.</text>
</comment>
<evidence type="ECO:0000313" key="4">
    <source>
        <dbReference type="Proteomes" id="UP001597506"/>
    </source>
</evidence>
<evidence type="ECO:0000313" key="3">
    <source>
        <dbReference type="EMBL" id="MFD2680882.1"/>
    </source>
</evidence>
<accession>A0ABW5RQZ6</accession>
<feature type="domain" description="Regulatory protein YycH-like" evidence="2">
    <location>
        <begin position="40"/>
        <end position="249"/>
    </location>
</feature>
<sequence>MDWNKTKTIFIIVFLILDIFLLSIFVQKLSVNNLEVFGETTFEERIKAEGIEYDFTNEVLSQAYISAKPKKFTEKEIASLEDQDVTVLNNTTIQSTLDEPYSLGEKLNTAELTSFVNSTVLYGDRYMLWNVNEEDQKIVYYQTYKDEPLFHNINSEITFYVNKDNEIISYKQTMLESFEEISEKEKLITPIQTLKAFYEDKKILPNSKVADPEVGYYTLLPLAESQVLTPTWHFVVEHEGKTEDLFINALNGQIIEIEQPEKESLE</sequence>
<keyword evidence="4" id="KW-1185">Reference proteome</keyword>
<keyword evidence="1" id="KW-0812">Transmembrane</keyword>
<keyword evidence="1" id="KW-0472">Membrane</keyword>
<feature type="transmembrane region" description="Helical" evidence="1">
    <location>
        <begin position="9"/>
        <end position="26"/>
    </location>
</feature>